<reference evidence="1 2" key="1">
    <citation type="submission" date="2024-02" db="EMBL/GenBank/DDBJ databases">
        <authorList>
            <consortium name="ELIXIR-Norway"/>
            <consortium name="Elixir Norway"/>
        </authorList>
    </citation>
    <scope>NUCLEOTIDE SEQUENCE [LARGE SCALE GENOMIC DNA]</scope>
</reference>
<dbReference type="EMBL" id="OZ019893">
    <property type="protein sequence ID" value="CAK9190967.1"/>
    <property type="molecule type" value="Genomic_DNA"/>
</dbReference>
<gene>
    <name evidence="1" type="ORF">CSSPTR1EN2_LOCUS1155</name>
</gene>
<name>A0ABP0TAG9_9BRYO</name>
<proteinExistence type="predicted"/>
<evidence type="ECO:0000313" key="1">
    <source>
        <dbReference type="EMBL" id="CAK9190967.1"/>
    </source>
</evidence>
<organism evidence="1 2">
    <name type="scientific">Sphagnum troendelagicum</name>
    <dbReference type="NCBI Taxonomy" id="128251"/>
    <lineage>
        <taxon>Eukaryota</taxon>
        <taxon>Viridiplantae</taxon>
        <taxon>Streptophyta</taxon>
        <taxon>Embryophyta</taxon>
        <taxon>Bryophyta</taxon>
        <taxon>Sphagnophytina</taxon>
        <taxon>Sphagnopsida</taxon>
        <taxon>Sphagnales</taxon>
        <taxon>Sphagnaceae</taxon>
        <taxon>Sphagnum</taxon>
    </lineage>
</organism>
<protein>
    <submittedName>
        <fullName evidence="1">Uncharacterized protein</fullName>
    </submittedName>
</protein>
<accession>A0ABP0TAG9</accession>
<keyword evidence="2" id="KW-1185">Reference proteome</keyword>
<dbReference type="Proteomes" id="UP001497512">
    <property type="component" value="Chromosome 1"/>
</dbReference>
<sequence length="118" mass="13074">MLKVGKTWFSWFAAAAKSAGVEFVVVVIKQAFIEGISPWVSQNVLRRGIRTGREHLLIGFNHVLEFAQELQCIDLQVEYGKVGTLWYDVARSSGIVGLTFSSSAHVTKVICVFISLKS</sequence>
<evidence type="ECO:0000313" key="2">
    <source>
        <dbReference type="Proteomes" id="UP001497512"/>
    </source>
</evidence>